<name>A0A8J2HVR0_9PLEO</name>
<reference evidence="2" key="1">
    <citation type="submission" date="2021-05" db="EMBL/GenBank/DDBJ databases">
        <authorList>
            <person name="Stam R."/>
        </authorList>
    </citation>
    <scope>NUCLEOTIDE SEQUENCE</scope>
    <source>
        <strain evidence="2">CS162</strain>
    </source>
</reference>
<dbReference type="AlphaFoldDB" id="A0A8J2HVR0"/>
<dbReference type="RefSeq" id="XP_043166199.1">
    <property type="nucleotide sequence ID" value="XM_043310264.1"/>
</dbReference>
<evidence type="ECO:0000313" key="3">
    <source>
        <dbReference type="Proteomes" id="UP000676310"/>
    </source>
</evidence>
<feature type="compositionally biased region" description="Polar residues" evidence="1">
    <location>
        <begin position="67"/>
        <end position="80"/>
    </location>
</feature>
<sequence length="152" mass="17406">MERQKKQLQREKSLQQHRPRYSMSDIPEDPNQRLGSSIPSSRKRADSHQPQSSTPQHARRTSEEEQSSQQAVISAYLRSSCSDDDAGHPRRFSSAEHYYSPSPAHHNSQGEIRRISGNFNAPTDMEIERHKDFKRSSRVGKLKNAVRGLVRA</sequence>
<protein>
    <submittedName>
        <fullName evidence="2">Uncharacterized protein</fullName>
    </submittedName>
</protein>
<evidence type="ECO:0000256" key="1">
    <source>
        <dbReference type="SAM" id="MobiDB-lite"/>
    </source>
</evidence>
<dbReference type="Proteomes" id="UP000676310">
    <property type="component" value="Unassembled WGS sequence"/>
</dbReference>
<feature type="region of interest" description="Disordered" evidence="1">
    <location>
        <begin position="1"/>
        <end position="116"/>
    </location>
</feature>
<accession>A0A8J2HVR0</accession>
<comment type="caution">
    <text evidence="2">The sequence shown here is derived from an EMBL/GenBank/DDBJ whole genome shotgun (WGS) entry which is preliminary data.</text>
</comment>
<evidence type="ECO:0000313" key="2">
    <source>
        <dbReference type="EMBL" id="CAG5150437.1"/>
    </source>
</evidence>
<feature type="compositionally biased region" description="Basic and acidic residues" evidence="1">
    <location>
        <begin position="1"/>
        <end position="14"/>
    </location>
</feature>
<keyword evidence="3" id="KW-1185">Reference proteome</keyword>
<dbReference type="EMBL" id="CAJRGZ010000015">
    <property type="protein sequence ID" value="CAG5150437.1"/>
    <property type="molecule type" value="Genomic_DNA"/>
</dbReference>
<organism evidence="2 3">
    <name type="scientific">Alternaria atra</name>
    <dbReference type="NCBI Taxonomy" id="119953"/>
    <lineage>
        <taxon>Eukaryota</taxon>
        <taxon>Fungi</taxon>
        <taxon>Dikarya</taxon>
        <taxon>Ascomycota</taxon>
        <taxon>Pezizomycotina</taxon>
        <taxon>Dothideomycetes</taxon>
        <taxon>Pleosporomycetidae</taxon>
        <taxon>Pleosporales</taxon>
        <taxon>Pleosporineae</taxon>
        <taxon>Pleosporaceae</taxon>
        <taxon>Alternaria</taxon>
        <taxon>Alternaria sect. Ulocladioides</taxon>
    </lineage>
</organism>
<gene>
    <name evidence="2" type="ORF">ALTATR162_LOCUS2658</name>
</gene>
<dbReference type="OrthoDB" id="3679518at2759"/>
<proteinExistence type="predicted"/>
<dbReference type="GeneID" id="67014127"/>